<evidence type="ECO:0000256" key="1">
    <source>
        <dbReference type="SAM" id="Phobius"/>
    </source>
</evidence>
<accession>A0AAX6MU30</accession>
<name>A0AAX6MU30_9PEZI</name>
<feature type="chain" id="PRO_5043365791" evidence="2">
    <location>
        <begin position="25"/>
        <end position="280"/>
    </location>
</feature>
<keyword evidence="1" id="KW-1133">Transmembrane helix</keyword>
<feature type="transmembrane region" description="Helical" evidence="1">
    <location>
        <begin position="202"/>
        <end position="221"/>
    </location>
</feature>
<sequence>MASAGTRILRAVVSVPFLLIAAWCLSIMDPDTIVAFQKPFADSGVIEWDGGKLTILKNFHGIKFLDDIFTGGMATFSPSTLGYDPVAWWQIFSFLTDLGPVYAIWILESYRVGYAYTPAYFPSVFTVAAQFLGIGSVGPILYFLSLTFGPTASDLARMPARDRSVWNRGSGLVLLLIFLFHTSEVFAMCLAPELTTRHYWTWAWQMSPLYIGLANTLLFGLTKPLLSKLGIASPKGLLIVAGIISAGVWGYTLLFSPYSLPTIFIPSSEVPSEFIPFVQK</sequence>
<dbReference type="AlphaFoldDB" id="A0AAX6MU30"/>
<keyword evidence="1" id="KW-0472">Membrane</keyword>
<evidence type="ECO:0000313" key="4">
    <source>
        <dbReference type="Proteomes" id="UP001369815"/>
    </source>
</evidence>
<evidence type="ECO:0000313" key="3">
    <source>
        <dbReference type="EMBL" id="KAK6956129.1"/>
    </source>
</evidence>
<comment type="caution">
    <text evidence="3">The sequence shown here is derived from an EMBL/GenBank/DDBJ whole genome shotgun (WGS) entry which is preliminary data.</text>
</comment>
<keyword evidence="4" id="KW-1185">Reference proteome</keyword>
<evidence type="ECO:0000256" key="2">
    <source>
        <dbReference type="SAM" id="SignalP"/>
    </source>
</evidence>
<dbReference type="Proteomes" id="UP001369815">
    <property type="component" value="Unassembled WGS sequence"/>
</dbReference>
<organism evidence="3 4">
    <name type="scientific">Daldinia eschscholtzii</name>
    <dbReference type="NCBI Taxonomy" id="292717"/>
    <lineage>
        <taxon>Eukaryota</taxon>
        <taxon>Fungi</taxon>
        <taxon>Dikarya</taxon>
        <taxon>Ascomycota</taxon>
        <taxon>Pezizomycotina</taxon>
        <taxon>Sordariomycetes</taxon>
        <taxon>Xylariomycetidae</taxon>
        <taxon>Xylariales</taxon>
        <taxon>Hypoxylaceae</taxon>
        <taxon>Daldinia</taxon>
    </lineage>
</organism>
<keyword evidence="2" id="KW-0732">Signal</keyword>
<feature type="signal peptide" evidence="2">
    <location>
        <begin position="1"/>
        <end position="24"/>
    </location>
</feature>
<gene>
    <name evidence="3" type="ORF">Daesc_001400</name>
</gene>
<feature type="transmembrane region" description="Helical" evidence="1">
    <location>
        <begin position="119"/>
        <end position="145"/>
    </location>
</feature>
<feature type="transmembrane region" description="Helical" evidence="1">
    <location>
        <begin position="87"/>
        <end position="107"/>
    </location>
</feature>
<feature type="transmembrane region" description="Helical" evidence="1">
    <location>
        <begin position="165"/>
        <end position="190"/>
    </location>
</feature>
<keyword evidence="1" id="KW-0812">Transmembrane</keyword>
<proteinExistence type="predicted"/>
<reference evidence="3 4" key="1">
    <citation type="journal article" date="2024" name="Front Chem Biol">
        <title>Unveiling the potential of Daldinia eschscholtzii MFLUCC 19-0629 through bioactivity and bioinformatics studies for enhanced sustainable agriculture production.</title>
        <authorList>
            <person name="Brooks S."/>
            <person name="Weaver J.A."/>
            <person name="Klomchit A."/>
            <person name="Alharthi S.A."/>
            <person name="Onlamun T."/>
            <person name="Nurani R."/>
            <person name="Vong T.K."/>
            <person name="Alberti F."/>
            <person name="Greco C."/>
        </authorList>
    </citation>
    <scope>NUCLEOTIDE SEQUENCE [LARGE SCALE GENOMIC DNA]</scope>
    <source>
        <strain evidence="3">MFLUCC 19-0629</strain>
    </source>
</reference>
<dbReference type="EMBL" id="JBANMG010000002">
    <property type="protein sequence ID" value="KAK6956129.1"/>
    <property type="molecule type" value="Genomic_DNA"/>
</dbReference>
<protein>
    <submittedName>
        <fullName evidence="3">Uncharacterized protein</fullName>
    </submittedName>
</protein>
<feature type="transmembrane region" description="Helical" evidence="1">
    <location>
        <begin position="236"/>
        <end position="255"/>
    </location>
</feature>